<dbReference type="AlphaFoldDB" id="A0ABD2ZBY7"/>
<evidence type="ECO:0000313" key="2">
    <source>
        <dbReference type="Proteomes" id="UP001630127"/>
    </source>
</evidence>
<dbReference type="PANTHER" id="PTHR33593">
    <property type="entry name" value="DUF1442 FAMILY PROTEIN"/>
    <property type="match status" value="1"/>
</dbReference>
<gene>
    <name evidence="1" type="ORF">ACH5RR_023897</name>
</gene>
<reference evidence="1 2" key="1">
    <citation type="submission" date="2024-11" db="EMBL/GenBank/DDBJ databases">
        <title>A near-complete genome assembly of Cinchona calisaya.</title>
        <authorList>
            <person name="Lian D.C."/>
            <person name="Zhao X.W."/>
            <person name="Wei L."/>
        </authorList>
    </citation>
    <scope>NUCLEOTIDE SEQUENCE [LARGE SCALE GENOMIC DNA]</scope>
    <source>
        <tissue evidence="1">Nenye</tissue>
    </source>
</reference>
<evidence type="ECO:0000313" key="1">
    <source>
        <dbReference type="EMBL" id="KAL3516995.1"/>
    </source>
</evidence>
<organism evidence="1 2">
    <name type="scientific">Cinchona calisaya</name>
    <dbReference type="NCBI Taxonomy" id="153742"/>
    <lineage>
        <taxon>Eukaryota</taxon>
        <taxon>Viridiplantae</taxon>
        <taxon>Streptophyta</taxon>
        <taxon>Embryophyta</taxon>
        <taxon>Tracheophyta</taxon>
        <taxon>Spermatophyta</taxon>
        <taxon>Magnoliopsida</taxon>
        <taxon>eudicotyledons</taxon>
        <taxon>Gunneridae</taxon>
        <taxon>Pentapetalae</taxon>
        <taxon>asterids</taxon>
        <taxon>lamiids</taxon>
        <taxon>Gentianales</taxon>
        <taxon>Rubiaceae</taxon>
        <taxon>Cinchonoideae</taxon>
        <taxon>Cinchoneae</taxon>
        <taxon>Cinchona</taxon>
    </lineage>
</organism>
<name>A0ABD2ZBY7_9GENT</name>
<dbReference type="EMBL" id="JBJUIK010000010">
    <property type="protein sequence ID" value="KAL3516995.1"/>
    <property type="molecule type" value="Genomic_DNA"/>
</dbReference>
<comment type="caution">
    <text evidence="1">The sequence shown here is derived from an EMBL/GenBank/DDBJ whole genome shotgun (WGS) entry which is preliminary data.</text>
</comment>
<proteinExistence type="predicted"/>
<dbReference type="Pfam" id="PF07279">
    <property type="entry name" value="DUF1442"/>
    <property type="match status" value="1"/>
</dbReference>
<dbReference type="Proteomes" id="UP001630127">
    <property type="component" value="Unassembled WGS sequence"/>
</dbReference>
<keyword evidence="2" id="KW-1185">Reference proteome</keyword>
<dbReference type="PANTHER" id="PTHR33593:SF12">
    <property type="match status" value="1"/>
</dbReference>
<protein>
    <submittedName>
        <fullName evidence="1">Uncharacterized protein</fullName>
    </submittedName>
</protein>
<sequence>MKLIWCPEIAAKAYLDTVKFCGLSMEPGAPELISAMAGGWNAKLIVEARTNIGGAAALKCSAGLAIAAHHSGGRHVCILADEKSREEYICAMKNTSSNKDEPLPEMMVGEPEELMKKLNGIDFLVVDGICNDFGKRVFSFAKFSHLGAVLISKNASKKTFSWFRWNEVVGSAVCVVKSMVLPIGNGLNVAHIAGENRINSGKLFGPKRWIRYTDQNSGEEHVFRR</sequence>
<dbReference type="InterPro" id="IPR009902">
    <property type="entry name" value="DUF1442"/>
</dbReference>
<accession>A0ABD2ZBY7</accession>